<proteinExistence type="predicted"/>
<dbReference type="Pfam" id="PF16585">
    <property type="entry name" value="Lipocalin_8"/>
    <property type="match status" value="1"/>
</dbReference>
<dbReference type="AlphaFoldDB" id="A0A8E1R1S9"/>
<gene>
    <name evidence="2" type="ORF">ACU52_06225</name>
</gene>
<dbReference type="Gene3D" id="2.40.128.280">
    <property type="match status" value="1"/>
</dbReference>
<protein>
    <recommendedName>
        <fullName evidence="1">Lipocalin-like domain-containing protein</fullName>
    </recommendedName>
</protein>
<dbReference type="Proteomes" id="UP000036951">
    <property type="component" value="Unassembled WGS sequence"/>
</dbReference>
<organism evidence="2 3">
    <name type="scientific">Xylanibacter rarus</name>
    <dbReference type="NCBI Taxonomy" id="1676614"/>
    <lineage>
        <taxon>Bacteria</taxon>
        <taxon>Pseudomonadati</taxon>
        <taxon>Bacteroidota</taxon>
        <taxon>Bacteroidia</taxon>
        <taxon>Bacteroidales</taxon>
        <taxon>Prevotellaceae</taxon>
        <taxon>Xylanibacter</taxon>
    </lineage>
</organism>
<keyword evidence="3" id="KW-1185">Reference proteome</keyword>
<comment type="caution">
    <text evidence="2">The sequence shown here is derived from an EMBL/GenBank/DDBJ whole genome shotgun (WGS) entry which is preliminary data.</text>
</comment>
<name>A0A8E1R1S9_9BACT</name>
<dbReference type="PROSITE" id="PS51257">
    <property type="entry name" value="PROKAR_LIPOPROTEIN"/>
    <property type="match status" value="1"/>
</dbReference>
<reference evidence="2 3" key="1">
    <citation type="submission" date="2015-06" db="EMBL/GenBank/DDBJ databases">
        <title>Prevotella sp. 109, sp. nov., a novel member of the family Prevotellaceae isolated from human faeces.</title>
        <authorList>
            <person name="Shkoporov A.N."/>
            <person name="Chaplin A.V."/>
            <person name="Kafarskaia L.I."/>
            <person name="Efimov B.A."/>
        </authorList>
    </citation>
    <scope>NUCLEOTIDE SEQUENCE [LARGE SCALE GENOMIC DNA]</scope>
    <source>
        <strain evidence="2 3">109</strain>
    </source>
</reference>
<accession>A0A8E1R1S9</accession>
<sequence length="149" mass="17220">MKMKHCYINIFIAFVVSMMFGACEIRTLDNGDLDGMWHLTRVDTLATSTTADLGNERIYWSFQARLLQLDDKSGMHQSLLMRFEHNGATLRLYDPYIYDRENGDKPLEDITLLNPFGIVAPDETYTIESLSGNKMILLSGTYRMYFKKL</sequence>
<dbReference type="OrthoDB" id="1082056at2"/>
<feature type="domain" description="Lipocalin-like" evidence="1">
    <location>
        <begin position="20"/>
        <end position="148"/>
    </location>
</feature>
<evidence type="ECO:0000313" key="2">
    <source>
        <dbReference type="EMBL" id="KOO68757.1"/>
    </source>
</evidence>
<evidence type="ECO:0000313" key="3">
    <source>
        <dbReference type="Proteomes" id="UP000036951"/>
    </source>
</evidence>
<dbReference type="InterPro" id="IPR024311">
    <property type="entry name" value="Lipocalin-like"/>
</dbReference>
<dbReference type="EMBL" id="LFQU01000009">
    <property type="protein sequence ID" value="KOO68757.1"/>
    <property type="molecule type" value="Genomic_DNA"/>
</dbReference>
<evidence type="ECO:0000259" key="1">
    <source>
        <dbReference type="Pfam" id="PF16585"/>
    </source>
</evidence>